<sequence>MKTYIALALATIALAGCVQEEAYTTEADISEANRATECPVDVTEADRANYPACN</sequence>
<dbReference type="EMBL" id="FZOY01000007">
    <property type="protein sequence ID" value="SNT20342.1"/>
    <property type="molecule type" value="Genomic_DNA"/>
</dbReference>
<keyword evidence="2" id="KW-1185">Reference proteome</keyword>
<evidence type="ECO:0000313" key="2">
    <source>
        <dbReference type="Proteomes" id="UP000198426"/>
    </source>
</evidence>
<evidence type="ECO:0008006" key="3">
    <source>
        <dbReference type="Google" id="ProtNLM"/>
    </source>
</evidence>
<proteinExistence type="predicted"/>
<reference evidence="1 2" key="1">
    <citation type="submission" date="2017-06" db="EMBL/GenBank/DDBJ databases">
        <authorList>
            <person name="Kim H.J."/>
            <person name="Triplett B.A."/>
        </authorList>
    </citation>
    <scope>NUCLEOTIDE SEQUENCE [LARGE SCALE GENOMIC DNA]</scope>
    <source>
        <strain evidence="1 2">DSM 29339</strain>
    </source>
</reference>
<accession>A0A239KRI8</accession>
<protein>
    <recommendedName>
        <fullName evidence="3">Entry exclusion lipoprotein TrbK</fullName>
    </recommendedName>
</protein>
<name>A0A239KRI8_9RHOB</name>
<dbReference type="RefSeq" id="WP_176442923.1">
    <property type="nucleotide sequence ID" value="NZ_FZOY01000007.1"/>
</dbReference>
<organism evidence="1 2">
    <name type="scientific">Tropicimonas sediminicola</name>
    <dbReference type="NCBI Taxonomy" id="1031541"/>
    <lineage>
        <taxon>Bacteria</taxon>
        <taxon>Pseudomonadati</taxon>
        <taxon>Pseudomonadota</taxon>
        <taxon>Alphaproteobacteria</taxon>
        <taxon>Rhodobacterales</taxon>
        <taxon>Roseobacteraceae</taxon>
        <taxon>Tropicimonas</taxon>
    </lineage>
</organism>
<dbReference type="AlphaFoldDB" id="A0A239KRI8"/>
<dbReference type="Proteomes" id="UP000198426">
    <property type="component" value="Unassembled WGS sequence"/>
</dbReference>
<gene>
    <name evidence="1" type="ORF">SAMN05421757_107285</name>
</gene>
<dbReference type="PROSITE" id="PS51257">
    <property type="entry name" value="PROKAR_LIPOPROTEIN"/>
    <property type="match status" value="1"/>
</dbReference>
<evidence type="ECO:0000313" key="1">
    <source>
        <dbReference type="EMBL" id="SNT20342.1"/>
    </source>
</evidence>